<dbReference type="RefSeq" id="WP_214359041.1">
    <property type="nucleotide sequence ID" value="NZ_JAFEJS010000015.1"/>
</dbReference>
<feature type="compositionally biased region" description="Basic and acidic residues" evidence="1">
    <location>
        <begin position="13"/>
        <end position="26"/>
    </location>
</feature>
<dbReference type="EMBL" id="JAFEJS010000015">
    <property type="protein sequence ID" value="MBT1173808.1"/>
    <property type="molecule type" value="Genomic_DNA"/>
</dbReference>
<evidence type="ECO:0000256" key="2">
    <source>
        <dbReference type="SAM" id="Phobius"/>
    </source>
</evidence>
<keyword evidence="2" id="KW-0472">Membrane</keyword>
<proteinExistence type="predicted"/>
<feature type="transmembrane region" description="Helical" evidence="2">
    <location>
        <begin position="260"/>
        <end position="279"/>
    </location>
</feature>
<evidence type="ECO:0000256" key="1">
    <source>
        <dbReference type="SAM" id="MobiDB-lite"/>
    </source>
</evidence>
<sequence length="303" mass="32557">MERPCDGSGDAPDDGRRHDTDGERGGAIDAAPDLPEPPNRLTTRLALALMSPAARWWARIRTAMRLAFLLLVAETTLMALADVRDAMAIHGAGFDLVIRGEVYGSFAGAALLRPLLTHGDLADIDSRVCTDSGWGLLLLTLLVAECTAMRRGAAGDGRSKRRRARFTRCLATVATVLLISATVGRLGAAAGESYLPLALPARMCLTLIVLYLAVQTAWRIAYAVVERSPAWPAHLYLCGNIVLAVSYGCGRMLWHAHGVLEALPTAAAMTAIVCLLLRIDSRLGPYEPETSFSLARWLGLDRG</sequence>
<feature type="transmembrane region" description="Helical" evidence="2">
    <location>
        <begin position="235"/>
        <end position="254"/>
    </location>
</feature>
<keyword evidence="2" id="KW-0812">Transmembrane</keyword>
<feature type="transmembrane region" description="Helical" evidence="2">
    <location>
        <begin position="169"/>
        <end position="188"/>
    </location>
</feature>
<keyword evidence="4" id="KW-1185">Reference proteome</keyword>
<feature type="transmembrane region" description="Helical" evidence="2">
    <location>
        <begin position="194"/>
        <end position="214"/>
    </location>
</feature>
<accession>A0ABS5US11</accession>
<keyword evidence="2" id="KW-1133">Transmembrane helix</keyword>
<feature type="region of interest" description="Disordered" evidence="1">
    <location>
        <begin position="1"/>
        <end position="37"/>
    </location>
</feature>
<comment type="caution">
    <text evidence="3">The sequence shown here is derived from an EMBL/GenBank/DDBJ whole genome shotgun (WGS) entry which is preliminary data.</text>
</comment>
<evidence type="ECO:0000313" key="4">
    <source>
        <dbReference type="Proteomes" id="UP000773064"/>
    </source>
</evidence>
<name>A0ABS5US11_9BIFI</name>
<protein>
    <recommendedName>
        <fullName evidence="5">DUF418 domain-containing protein</fullName>
    </recommendedName>
</protein>
<evidence type="ECO:0008006" key="5">
    <source>
        <dbReference type="Google" id="ProtNLM"/>
    </source>
</evidence>
<reference evidence="3 4" key="1">
    <citation type="journal article" date="2021" name="Environ. Microbiol.">
        <title>Genetic insights into the dark matter of the mammalian gut microbiota through targeted genome reconstruction.</title>
        <authorList>
            <person name="Lugli G.A."/>
            <person name="Alessandri G."/>
            <person name="Milani C."/>
            <person name="Viappiani A."/>
            <person name="Fontana F."/>
            <person name="Tarracchini C."/>
            <person name="Mancabelli L."/>
            <person name="Argentini C."/>
            <person name="Ruiz L."/>
            <person name="Margolles A."/>
            <person name="van Sinderen D."/>
            <person name="Turroni F."/>
            <person name="Ventura M."/>
        </authorList>
    </citation>
    <scope>NUCLEOTIDE SEQUENCE [LARGE SCALE GENOMIC DNA]</scope>
    <source>
        <strain evidence="3 4">MA2</strain>
    </source>
</reference>
<dbReference type="Proteomes" id="UP000773064">
    <property type="component" value="Unassembled WGS sequence"/>
</dbReference>
<organism evidence="3 4">
    <name type="scientific">Bifidobacterium santillanense</name>
    <dbReference type="NCBI Taxonomy" id="2809028"/>
    <lineage>
        <taxon>Bacteria</taxon>
        <taxon>Bacillati</taxon>
        <taxon>Actinomycetota</taxon>
        <taxon>Actinomycetes</taxon>
        <taxon>Bifidobacteriales</taxon>
        <taxon>Bifidobacteriaceae</taxon>
        <taxon>Bifidobacterium</taxon>
    </lineage>
</organism>
<evidence type="ECO:0000313" key="3">
    <source>
        <dbReference type="EMBL" id="MBT1173808.1"/>
    </source>
</evidence>
<gene>
    <name evidence="3" type="ORF">JS528_10780</name>
</gene>